<dbReference type="InterPro" id="IPR050745">
    <property type="entry name" value="Multifunctional_regulatory"/>
</dbReference>
<dbReference type="GO" id="GO:0016301">
    <property type="term" value="F:kinase activity"/>
    <property type="evidence" value="ECO:0007669"/>
    <property type="project" value="UniProtKB-KW"/>
</dbReference>
<dbReference type="PROSITE" id="PS50088">
    <property type="entry name" value="ANK_REPEAT"/>
    <property type="match status" value="4"/>
</dbReference>
<evidence type="ECO:0000256" key="3">
    <source>
        <dbReference type="PROSITE-ProRule" id="PRU00023"/>
    </source>
</evidence>
<feature type="repeat" description="ANK" evidence="3">
    <location>
        <begin position="138"/>
        <end position="170"/>
    </location>
</feature>
<dbReference type="Gene3D" id="1.25.40.20">
    <property type="entry name" value="Ankyrin repeat-containing domain"/>
    <property type="match status" value="2"/>
</dbReference>
<dbReference type="Proteomes" id="UP001138500">
    <property type="component" value="Unassembled WGS sequence"/>
</dbReference>
<keyword evidence="4" id="KW-0808">Transferase</keyword>
<name>A0A9W7T0Q3_9PEZI</name>
<dbReference type="SUPFAM" id="SSF48403">
    <property type="entry name" value="Ankyrin repeat"/>
    <property type="match status" value="1"/>
</dbReference>
<protein>
    <submittedName>
        <fullName evidence="4">Ankyrin repeat and protein kinase domain-containing protein</fullName>
    </submittedName>
</protein>
<feature type="repeat" description="ANK" evidence="3">
    <location>
        <begin position="101"/>
        <end position="133"/>
    </location>
</feature>
<dbReference type="AlphaFoldDB" id="A0A9W7T0Q3"/>
<dbReference type="InterPro" id="IPR002110">
    <property type="entry name" value="Ankyrin_rpt"/>
</dbReference>
<gene>
    <name evidence="4" type="ORF">Tdes44962_MAKER07063</name>
</gene>
<dbReference type="GO" id="GO:0005634">
    <property type="term" value="C:nucleus"/>
    <property type="evidence" value="ECO:0007669"/>
    <property type="project" value="TreeGrafter"/>
</dbReference>
<keyword evidence="5" id="KW-1185">Reference proteome</keyword>
<dbReference type="PANTHER" id="PTHR24189:SF71">
    <property type="entry name" value="ANKYRIN REPEAT DOMAIN 39"/>
    <property type="match status" value="1"/>
</dbReference>
<keyword evidence="4" id="KW-0418">Kinase</keyword>
<evidence type="ECO:0000313" key="5">
    <source>
        <dbReference type="Proteomes" id="UP001138500"/>
    </source>
</evidence>
<dbReference type="GO" id="GO:0005737">
    <property type="term" value="C:cytoplasm"/>
    <property type="evidence" value="ECO:0007669"/>
    <property type="project" value="TreeGrafter"/>
</dbReference>
<dbReference type="PROSITE" id="PS50297">
    <property type="entry name" value="ANK_REP_REGION"/>
    <property type="match status" value="4"/>
</dbReference>
<keyword evidence="1" id="KW-0677">Repeat</keyword>
<accession>A0A9W7T0Q3</accession>
<keyword evidence="2 3" id="KW-0040">ANK repeat</keyword>
<evidence type="ECO:0000256" key="1">
    <source>
        <dbReference type="ARBA" id="ARBA00022737"/>
    </source>
</evidence>
<dbReference type="Pfam" id="PF12796">
    <property type="entry name" value="Ank_2"/>
    <property type="match status" value="2"/>
</dbReference>
<organism evidence="4 5">
    <name type="scientific">Teratosphaeria destructans</name>
    <dbReference type="NCBI Taxonomy" id="418781"/>
    <lineage>
        <taxon>Eukaryota</taxon>
        <taxon>Fungi</taxon>
        <taxon>Dikarya</taxon>
        <taxon>Ascomycota</taxon>
        <taxon>Pezizomycotina</taxon>
        <taxon>Dothideomycetes</taxon>
        <taxon>Dothideomycetidae</taxon>
        <taxon>Mycosphaerellales</taxon>
        <taxon>Teratosphaeriaceae</taxon>
        <taxon>Teratosphaeria</taxon>
    </lineage>
</organism>
<feature type="repeat" description="ANK" evidence="3">
    <location>
        <begin position="35"/>
        <end position="67"/>
    </location>
</feature>
<dbReference type="InterPro" id="IPR036770">
    <property type="entry name" value="Ankyrin_rpt-contain_sf"/>
</dbReference>
<sequence length="177" mass="18840">MPTPPDTATAVPVYHCVRDGPRAREQQLVRSNSDRLDTPLHTAAGKGSAKIVQVLLQHGADCNARGVEGKTPLAHAVIGDHESAADILLSHGAQVLAVDDQQRSALHLAVTHGRERILRILIRHCANDNGALDVCDVQGNTPLHLAINMNLDSLVEVLCEAGANVQLQPGAPFNNVM</sequence>
<dbReference type="SMART" id="SM00248">
    <property type="entry name" value="ANK"/>
    <property type="match status" value="4"/>
</dbReference>
<dbReference type="PANTHER" id="PTHR24189">
    <property type="entry name" value="MYOTROPHIN"/>
    <property type="match status" value="1"/>
</dbReference>
<dbReference type="EMBL" id="RIBY02000213">
    <property type="protein sequence ID" value="KAH9844884.1"/>
    <property type="molecule type" value="Genomic_DNA"/>
</dbReference>
<feature type="repeat" description="ANK" evidence="3">
    <location>
        <begin position="68"/>
        <end position="100"/>
    </location>
</feature>
<evidence type="ECO:0000256" key="2">
    <source>
        <dbReference type="ARBA" id="ARBA00023043"/>
    </source>
</evidence>
<comment type="caution">
    <text evidence="4">The sequence shown here is derived from an EMBL/GenBank/DDBJ whole genome shotgun (WGS) entry which is preliminary data.</text>
</comment>
<proteinExistence type="predicted"/>
<reference evidence="4 5" key="1">
    <citation type="journal article" date="2018" name="IMA Fungus">
        <title>IMA Genome-F 10: Nine draft genome sequences of Claviceps purpurea s.lat., including C. arundinis, C. humidiphila, and C. cf. spartinae, pseudomolecules for the pitch canker pathogen Fusarium circinatum, draft genome of Davidsoniella eucalypti, Grosmannia galeiformis, Quambalaria eucalypti, and Teratosphaeria destructans.</title>
        <authorList>
            <person name="Wingfield B.D."/>
            <person name="Liu M."/>
            <person name="Nguyen H.D."/>
            <person name="Lane F.A."/>
            <person name="Morgan S.W."/>
            <person name="De Vos L."/>
            <person name="Wilken P.M."/>
            <person name="Duong T.A."/>
            <person name="Aylward J."/>
            <person name="Coetzee M.P."/>
            <person name="Dadej K."/>
            <person name="De Beer Z.W."/>
            <person name="Findlay W."/>
            <person name="Havenga M."/>
            <person name="Kolarik M."/>
            <person name="Menzies J.G."/>
            <person name="Naidoo K."/>
            <person name="Pochopski O."/>
            <person name="Shoukouhi P."/>
            <person name="Santana Q.C."/>
            <person name="Seifert K.A."/>
            <person name="Soal N."/>
            <person name="Steenkamp E.T."/>
            <person name="Tatham C.T."/>
            <person name="van der Nest M.A."/>
            <person name="Wingfield M.J."/>
        </authorList>
    </citation>
    <scope>NUCLEOTIDE SEQUENCE [LARGE SCALE GENOMIC DNA]</scope>
    <source>
        <strain evidence="4">CMW44962</strain>
    </source>
</reference>
<reference evidence="4 5" key="2">
    <citation type="journal article" date="2021" name="Curr. Genet.">
        <title>Genetic response to nitrogen starvation in the aggressive Eucalyptus foliar pathogen Teratosphaeria destructans.</title>
        <authorList>
            <person name="Havenga M."/>
            <person name="Wingfield B.D."/>
            <person name="Wingfield M.J."/>
            <person name="Dreyer L.L."/>
            <person name="Roets F."/>
            <person name="Aylward J."/>
        </authorList>
    </citation>
    <scope>NUCLEOTIDE SEQUENCE [LARGE SCALE GENOMIC DNA]</scope>
    <source>
        <strain evidence="4">CMW44962</strain>
    </source>
</reference>
<evidence type="ECO:0000313" key="4">
    <source>
        <dbReference type="EMBL" id="KAH9844884.1"/>
    </source>
</evidence>
<dbReference type="OrthoDB" id="539213at2759"/>